<reference evidence="1 2" key="1">
    <citation type="submission" date="2021-03" db="EMBL/GenBank/DDBJ databases">
        <title>Sequencing the genomes of 1000 actinobacteria strains.</title>
        <authorList>
            <person name="Klenk H.-P."/>
        </authorList>
    </citation>
    <scope>NUCLEOTIDE SEQUENCE [LARGE SCALE GENOMIC DNA]</scope>
    <source>
        <strain evidence="1 2">DSM 13468</strain>
    </source>
</reference>
<gene>
    <name evidence="1" type="ORF">JOF42_000520</name>
</gene>
<protein>
    <submittedName>
        <fullName evidence="1">Uncharacterized protein</fullName>
    </submittedName>
</protein>
<evidence type="ECO:0000313" key="1">
    <source>
        <dbReference type="EMBL" id="MBP2377025.1"/>
    </source>
</evidence>
<evidence type="ECO:0000313" key="2">
    <source>
        <dbReference type="Proteomes" id="UP000703720"/>
    </source>
</evidence>
<proteinExistence type="predicted"/>
<comment type="caution">
    <text evidence="1">The sequence shown here is derived from an EMBL/GenBank/DDBJ whole genome shotgun (WGS) entry which is preliminary data.</text>
</comment>
<keyword evidence="2" id="KW-1185">Reference proteome</keyword>
<dbReference type="Proteomes" id="UP000703720">
    <property type="component" value="Unassembled WGS sequence"/>
</dbReference>
<organism evidence="1 2">
    <name type="scientific">Microbacterium phyllosphaerae</name>
    <dbReference type="NCBI Taxonomy" id="124798"/>
    <lineage>
        <taxon>Bacteria</taxon>
        <taxon>Bacillati</taxon>
        <taxon>Actinomycetota</taxon>
        <taxon>Actinomycetes</taxon>
        <taxon>Micrococcales</taxon>
        <taxon>Microbacteriaceae</taxon>
        <taxon>Microbacterium</taxon>
    </lineage>
</organism>
<sequence>MEIVNATDTIVPIGDYTGMDLQEFAQEHPDEAHALLDDRTFKLEISSQYYYLRASGHYRSVGLTAPRRGRRRWH</sequence>
<name>A0ABS4WLE4_9MICO</name>
<accession>A0ABS4WLE4</accession>
<dbReference type="EMBL" id="JAGIOA010000001">
    <property type="protein sequence ID" value="MBP2377025.1"/>
    <property type="molecule type" value="Genomic_DNA"/>
</dbReference>